<dbReference type="EMBL" id="JBHSFW010000006">
    <property type="protein sequence ID" value="MFC4619217.1"/>
    <property type="molecule type" value="Genomic_DNA"/>
</dbReference>
<accession>A0ABV9GML0</accession>
<dbReference type="PANTHER" id="PTHR10088:SF4">
    <property type="entry name" value="GLUCOKINASE REGULATORY PROTEIN"/>
    <property type="match status" value="1"/>
</dbReference>
<dbReference type="NCBIfam" id="NF009222">
    <property type="entry name" value="PRK12570.1"/>
    <property type="match status" value="1"/>
</dbReference>
<dbReference type="InterPro" id="IPR005488">
    <property type="entry name" value="Etherase_MurQ"/>
</dbReference>
<dbReference type="EC" id="4.2.1.126" evidence="3"/>
<keyword evidence="6" id="KW-1185">Reference proteome</keyword>
<dbReference type="InterPro" id="IPR040190">
    <property type="entry name" value="MURQ/GCKR"/>
</dbReference>
<dbReference type="RefSeq" id="WP_376846354.1">
    <property type="nucleotide sequence ID" value="NZ_JBHSFW010000006.1"/>
</dbReference>
<dbReference type="PROSITE" id="PS51464">
    <property type="entry name" value="SIS"/>
    <property type="match status" value="1"/>
</dbReference>
<dbReference type="PANTHER" id="PTHR10088">
    <property type="entry name" value="GLUCOKINASE REGULATORY PROTEIN"/>
    <property type="match status" value="1"/>
</dbReference>
<proteinExistence type="inferred from homology"/>
<organism evidence="5 6">
    <name type="scientific">Camelliibacillus cellulosilyticus</name>
    <dbReference type="NCBI Taxonomy" id="2174486"/>
    <lineage>
        <taxon>Bacteria</taxon>
        <taxon>Bacillati</taxon>
        <taxon>Bacillota</taxon>
        <taxon>Bacilli</taxon>
        <taxon>Bacillales</taxon>
        <taxon>Sporolactobacillaceae</taxon>
        <taxon>Camelliibacillus</taxon>
    </lineage>
</organism>
<comment type="caution">
    <text evidence="5">The sequence shown here is derived from an EMBL/GenBank/DDBJ whole genome shotgun (WGS) entry which is preliminary data.</text>
</comment>
<dbReference type="HAMAP" id="MF_00068">
    <property type="entry name" value="MurQ"/>
    <property type="match status" value="1"/>
</dbReference>
<keyword evidence="1 3" id="KW-0456">Lyase</keyword>
<gene>
    <name evidence="3 5" type="primary">murQ</name>
    <name evidence="5" type="ORF">ACFO4N_10875</name>
</gene>
<evidence type="ECO:0000256" key="2">
    <source>
        <dbReference type="ARBA" id="ARBA00023277"/>
    </source>
</evidence>
<keyword evidence="2 3" id="KW-0119">Carbohydrate metabolism</keyword>
<dbReference type="NCBIfam" id="NF003915">
    <property type="entry name" value="PRK05441.1"/>
    <property type="match status" value="1"/>
</dbReference>
<comment type="catalytic activity">
    <reaction evidence="3">
        <text>N-acetyl-D-muramate 6-phosphate + H2O = N-acetyl-D-glucosamine 6-phosphate + (R)-lactate</text>
        <dbReference type="Rhea" id="RHEA:26410"/>
        <dbReference type="ChEBI" id="CHEBI:15377"/>
        <dbReference type="ChEBI" id="CHEBI:16004"/>
        <dbReference type="ChEBI" id="CHEBI:57513"/>
        <dbReference type="ChEBI" id="CHEBI:58722"/>
        <dbReference type="EC" id="4.2.1.126"/>
    </reaction>
</comment>
<comment type="function">
    <text evidence="3">Specifically catalyzes the cleavage of the D-lactyl ether substituent of MurNAc 6-phosphate, producing GlcNAc 6-phosphate and D-lactate.</text>
</comment>
<comment type="similarity">
    <text evidence="3">Belongs to the GCKR-like family. MurNAc-6-P etherase subfamily.</text>
</comment>
<dbReference type="Proteomes" id="UP001596022">
    <property type="component" value="Unassembled WGS sequence"/>
</dbReference>
<feature type="active site" description="Proton donor" evidence="3">
    <location>
        <position position="83"/>
    </location>
</feature>
<dbReference type="InterPro" id="IPR046348">
    <property type="entry name" value="SIS_dom_sf"/>
</dbReference>
<evidence type="ECO:0000256" key="3">
    <source>
        <dbReference type="HAMAP-Rule" id="MF_00068"/>
    </source>
</evidence>
<evidence type="ECO:0000259" key="4">
    <source>
        <dbReference type="PROSITE" id="PS51464"/>
    </source>
</evidence>
<dbReference type="PROSITE" id="PS01272">
    <property type="entry name" value="GCKR"/>
    <property type="match status" value="1"/>
</dbReference>
<evidence type="ECO:0000313" key="5">
    <source>
        <dbReference type="EMBL" id="MFC4619217.1"/>
    </source>
</evidence>
<reference evidence="6" key="1">
    <citation type="journal article" date="2019" name="Int. J. Syst. Evol. Microbiol.">
        <title>The Global Catalogue of Microorganisms (GCM) 10K type strain sequencing project: providing services to taxonomists for standard genome sequencing and annotation.</title>
        <authorList>
            <consortium name="The Broad Institute Genomics Platform"/>
            <consortium name="The Broad Institute Genome Sequencing Center for Infectious Disease"/>
            <person name="Wu L."/>
            <person name="Ma J."/>
        </authorList>
    </citation>
    <scope>NUCLEOTIDE SEQUENCE [LARGE SCALE GENOMIC DNA]</scope>
    <source>
        <strain evidence="6">CGMCC 1.16306</strain>
    </source>
</reference>
<dbReference type="GO" id="GO:0016829">
    <property type="term" value="F:lyase activity"/>
    <property type="evidence" value="ECO:0007669"/>
    <property type="project" value="UniProtKB-KW"/>
</dbReference>
<dbReference type="Gene3D" id="1.10.8.1080">
    <property type="match status" value="1"/>
</dbReference>
<evidence type="ECO:0000256" key="1">
    <source>
        <dbReference type="ARBA" id="ARBA00023239"/>
    </source>
</evidence>
<dbReference type="NCBIfam" id="TIGR00274">
    <property type="entry name" value="N-acetylmuramic acid 6-phosphate etherase"/>
    <property type="match status" value="1"/>
</dbReference>
<comment type="pathway">
    <text evidence="3">Amino-sugar metabolism; N-acetylmuramate degradation.</text>
</comment>
<comment type="subunit">
    <text evidence="3">Homodimer.</text>
</comment>
<dbReference type="Pfam" id="PF22645">
    <property type="entry name" value="GKRP_SIS_N"/>
    <property type="match status" value="1"/>
</dbReference>
<dbReference type="CDD" id="cd05007">
    <property type="entry name" value="SIS_Etherase"/>
    <property type="match status" value="1"/>
</dbReference>
<comment type="miscellaneous">
    <text evidence="3">A lyase-type mechanism (elimination/hydration) is suggested for the cleavage of the lactyl ether bond of MurNAc 6-phosphate, with the formation of an alpha,beta-unsaturated aldehyde intermediate with (E)-stereochemistry, followed by the syn addition of water to give product.</text>
</comment>
<dbReference type="InterPro" id="IPR001347">
    <property type="entry name" value="SIS_dom"/>
</dbReference>
<protein>
    <recommendedName>
        <fullName evidence="3">N-acetylmuramic acid 6-phosphate etherase</fullName>
        <shortName evidence="3">MurNAc-6-P etherase</shortName>
        <ecNumber evidence="3">4.2.1.126</ecNumber>
    </recommendedName>
    <alternativeName>
        <fullName evidence="3">N-acetylmuramic acid 6-phosphate hydrolase</fullName>
    </alternativeName>
    <alternativeName>
        <fullName evidence="3">N-acetylmuramic acid 6-phosphate lyase</fullName>
    </alternativeName>
</protein>
<feature type="active site" evidence="3">
    <location>
        <position position="114"/>
    </location>
</feature>
<evidence type="ECO:0000313" key="6">
    <source>
        <dbReference type="Proteomes" id="UP001596022"/>
    </source>
</evidence>
<sequence length="313" mass="33839">MENHQLTTESINPNTQAIDHLSTSEILTIMNQEDRHIPDAIEKVIPAITKVVDAVVKVIKGGGRVFLVGAGTSGRLGILEAAECPPTFGVEPTLFQGVIAGGHEAIFHAIENAEDDRTQGGRDLEARGLTDRDAVIGIAASGRTPYVIGALEWAKKKHATTIALACNERSIIGQIADYKIEAIPGPEVISGSTRMKAGSTQKIILNMITTTAMIKTGKVYRNLMVDLHISNHKLKERAINILQLATGTDREVAAKALEASESHVKEAIVMLKKNVDFEKAKQLLQAAGGYVREAIEEEEGLPRNDHLARYSSL</sequence>
<name>A0ABV9GML0_9BACL</name>
<dbReference type="SUPFAM" id="SSF53697">
    <property type="entry name" value="SIS domain"/>
    <property type="match status" value="1"/>
</dbReference>
<dbReference type="InterPro" id="IPR005486">
    <property type="entry name" value="Glucokinase_regulatory_CS"/>
</dbReference>
<dbReference type="Gene3D" id="3.40.50.10490">
    <property type="entry name" value="Glucose-6-phosphate isomerase like protein, domain 1"/>
    <property type="match status" value="1"/>
</dbReference>
<dbReference type="Pfam" id="PF20741">
    <property type="entry name" value="GKRP-like_C"/>
    <property type="match status" value="1"/>
</dbReference>
<feature type="domain" description="SIS" evidence="4">
    <location>
        <begin position="55"/>
        <end position="218"/>
    </location>
</feature>